<dbReference type="KEGG" id="peh:Spb1_01400"/>
<gene>
    <name evidence="2" type="ORF">Spb1_01400</name>
</gene>
<organism evidence="2 3">
    <name type="scientific">Planctopirus ephydatiae</name>
    <dbReference type="NCBI Taxonomy" id="2528019"/>
    <lineage>
        <taxon>Bacteria</taxon>
        <taxon>Pseudomonadati</taxon>
        <taxon>Planctomycetota</taxon>
        <taxon>Planctomycetia</taxon>
        <taxon>Planctomycetales</taxon>
        <taxon>Planctomycetaceae</taxon>
        <taxon>Planctopirus</taxon>
    </lineage>
</organism>
<name>A0A518GI58_9PLAN</name>
<dbReference type="Proteomes" id="UP000315349">
    <property type="component" value="Chromosome"/>
</dbReference>
<keyword evidence="3" id="KW-1185">Reference proteome</keyword>
<evidence type="ECO:0000256" key="1">
    <source>
        <dbReference type="SAM" id="MobiDB-lite"/>
    </source>
</evidence>
<accession>A0A518GI58</accession>
<proteinExistence type="predicted"/>
<dbReference type="EMBL" id="CP036299">
    <property type="protein sequence ID" value="QDV28277.1"/>
    <property type="molecule type" value="Genomic_DNA"/>
</dbReference>
<feature type="region of interest" description="Disordered" evidence="1">
    <location>
        <begin position="63"/>
        <end position="88"/>
    </location>
</feature>
<dbReference type="AlphaFoldDB" id="A0A518GI58"/>
<evidence type="ECO:0000313" key="2">
    <source>
        <dbReference type="EMBL" id="QDV28277.1"/>
    </source>
</evidence>
<evidence type="ECO:0000313" key="3">
    <source>
        <dbReference type="Proteomes" id="UP000315349"/>
    </source>
</evidence>
<reference evidence="2 3" key="1">
    <citation type="submission" date="2019-02" db="EMBL/GenBank/DDBJ databases">
        <title>Deep-cultivation of Planctomycetes and their phenomic and genomic characterization uncovers novel biology.</title>
        <authorList>
            <person name="Wiegand S."/>
            <person name="Jogler M."/>
            <person name="Boedeker C."/>
            <person name="Pinto D."/>
            <person name="Vollmers J."/>
            <person name="Rivas-Marin E."/>
            <person name="Kohn T."/>
            <person name="Peeters S.H."/>
            <person name="Heuer A."/>
            <person name="Rast P."/>
            <person name="Oberbeckmann S."/>
            <person name="Bunk B."/>
            <person name="Jeske O."/>
            <person name="Meyerdierks A."/>
            <person name="Storesund J.E."/>
            <person name="Kallscheuer N."/>
            <person name="Luecker S."/>
            <person name="Lage O.M."/>
            <person name="Pohl T."/>
            <person name="Merkel B.J."/>
            <person name="Hornburger P."/>
            <person name="Mueller R.-W."/>
            <person name="Bruemmer F."/>
            <person name="Labrenz M."/>
            <person name="Spormann A.M."/>
            <person name="Op den Camp H."/>
            <person name="Overmann J."/>
            <person name="Amann R."/>
            <person name="Jetten M.S.M."/>
            <person name="Mascher T."/>
            <person name="Medema M.H."/>
            <person name="Devos D.P."/>
            <person name="Kaster A.-K."/>
            <person name="Ovreas L."/>
            <person name="Rohde M."/>
            <person name="Galperin M.Y."/>
            <person name="Jogler C."/>
        </authorList>
    </citation>
    <scope>NUCLEOTIDE SEQUENCE [LARGE SCALE GENOMIC DNA]</scope>
    <source>
        <strain evidence="2 3">Spb1</strain>
    </source>
</reference>
<feature type="compositionally biased region" description="Basic and acidic residues" evidence="1">
    <location>
        <begin position="65"/>
        <end position="78"/>
    </location>
</feature>
<protein>
    <submittedName>
        <fullName evidence="2">Uncharacterized protein</fullName>
    </submittedName>
</protein>
<sequence>MKVGGELMVVGWEWENGSEDRGMLAARSKHVVLLVQEEFSGQTGMLTPSREQGTTMQKVALTRPIPDRPGEGSRRGQELLEAGGEGGE</sequence>